<dbReference type="InterPro" id="IPR000667">
    <property type="entry name" value="Peptidase_S13"/>
</dbReference>
<evidence type="ECO:0000256" key="1">
    <source>
        <dbReference type="ARBA" id="ARBA00006096"/>
    </source>
</evidence>
<reference evidence="4" key="2">
    <citation type="submission" date="2023-04" db="EMBL/GenBank/DDBJ databases">
        <title>Paracnuella aquatica gen. nov., sp. nov., a member of the family Chitinophagaceae isolated from a hot spring.</title>
        <authorList>
            <person name="Wang C."/>
        </authorList>
    </citation>
    <scope>NUCLEOTIDE SEQUENCE</scope>
    <source>
        <strain evidence="4">LB-8</strain>
    </source>
</reference>
<dbReference type="PRINTS" id="PR00922">
    <property type="entry name" value="DADACBPTASE3"/>
</dbReference>
<evidence type="ECO:0000313" key="5">
    <source>
        <dbReference type="Proteomes" id="UP001155483"/>
    </source>
</evidence>
<protein>
    <submittedName>
        <fullName evidence="4">D-alanyl-D-alanine carboxypeptidase</fullName>
    </submittedName>
</protein>
<dbReference type="PANTHER" id="PTHR30023">
    <property type="entry name" value="D-ALANYL-D-ALANINE CARBOXYPEPTIDASE"/>
    <property type="match status" value="1"/>
</dbReference>
<keyword evidence="4" id="KW-0645">Protease</keyword>
<evidence type="ECO:0000256" key="3">
    <source>
        <dbReference type="SAM" id="SignalP"/>
    </source>
</evidence>
<name>A0A9X3B947_9BACT</name>
<comment type="caution">
    <text evidence="4">The sequence shown here is derived from an EMBL/GenBank/DDBJ whole genome shotgun (WGS) entry which is preliminary data.</text>
</comment>
<reference evidence="4" key="1">
    <citation type="submission" date="2022-09" db="EMBL/GenBank/DDBJ databases">
        <authorList>
            <person name="Yuan C."/>
            <person name="Ke Z."/>
        </authorList>
    </citation>
    <scope>NUCLEOTIDE SEQUENCE</scope>
    <source>
        <strain evidence="4">LB-8</strain>
    </source>
</reference>
<dbReference type="Gene3D" id="3.40.710.10">
    <property type="entry name" value="DD-peptidase/beta-lactamase superfamily"/>
    <property type="match status" value="2"/>
</dbReference>
<feature type="signal peptide" evidence="3">
    <location>
        <begin position="1"/>
        <end position="22"/>
    </location>
</feature>
<keyword evidence="3" id="KW-0732">Signal</keyword>
<keyword evidence="4" id="KW-0121">Carboxypeptidase</keyword>
<dbReference type="RefSeq" id="WP_279299082.1">
    <property type="nucleotide sequence ID" value="NZ_JAOTIF010000022.1"/>
</dbReference>
<dbReference type="GO" id="GO:0006508">
    <property type="term" value="P:proteolysis"/>
    <property type="evidence" value="ECO:0007669"/>
    <property type="project" value="InterPro"/>
</dbReference>
<dbReference type="PANTHER" id="PTHR30023:SF0">
    <property type="entry name" value="PENICILLIN-SENSITIVE CARBOXYPEPTIDASE A"/>
    <property type="match status" value="1"/>
</dbReference>
<accession>A0A9X3B947</accession>
<comment type="similarity">
    <text evidence="1">Belongs to the peptidase S13 family.</text>
</comment>
<dbReference type="SUPFAM" id="SSF56601">
    <property type="entry name" value="beta-lactamase/transpeptidase-like"/>
    <property type="match status" value="1"/>
</dbReference>
<dbReference type="InterPro" id="IPR012338">
    <property type="entry name" value="Beta-lactam/transpept-like"/>
</dbReference>
<dbReference type="AlphaFoldDB" id="A0A9X3B947"/>
<evidence type="ECO:0000256" key="2">
    <source>
        <dbReference type="ARBA" id="ARBA00022801"/>
    </source>
</evidence>
<dbReference type="GO" id="GO:0004185">
    <property type="term" value="F:serine-type carboxypeptidase activity"/>
    <property type="evidence" value="ECO:0007669"/>
    <property type="project" value="InterPro"/>
</dbReference>
<dbReference type="GO" id="GO:0000270">
    <property type="term" value="P:peptidoglycan metabolic process"/>
    <property type="evidence" value="ECO:0007669"/>
    <property type="project" value="TreeGrafter"/>
</dbReference>
<keyword evidence="5" id="KW-1185">Reference proteome</keyword>
<dbReference type="Pfam" id="PF02113">
    <property type="entry name" value="Peptidase_S13"/>
    <property type="match status" value="1"/>
</dbReference>
<sequence>MKQYSILLILAAIVCSCGPARWVDRSAKEMVIHNKALTTAHTGISVYSPEEKKYLYHYQDEKYFVPASNVKIATCYAAMKYLGDSLTGAFINENDSVIHVYANGDPTFLSTTFSKHPLYNYLKQDHKKIYLHPPVVAFKTYGKGWSWDDYADPFMPSRSVFPMYDNLVRFEQNNGKLKITPSLVNFKGESLHNATFHKTKGFIIKRSFTDNEFSIIDDADSTKTYSEVPYQSSAWFGSALGLEARLLNDTLKSDRVFPNYVDSLRPKRRLHSQPTDSLLKPMMHRSDNFFAEQSLLMESNEVLGVMNDERIIDTLLKTDFKDLPQKPRWVDGSGLSRYNLFTPQDFVFILDKIQREFGMERVKEIFPTGNEGSLKNYFTSDSSFVYAKTGTLSGIVALSGYVYTRKNKLLIFSILVNNHQASSTEVRRAVERFILLLRKKL</sequence>
<dbReference type="PROSITE" id="PS51257">
    <property type="entry name" value="PROKAR_LIPOPROTEIN"/>
    <property type="match status" value="1"/>
</dbReference>
<evidence type="ECO:0000313" key="4">
    <source>
        <dbReference type="EMBL" id="MCU7551645.1"/>
    </source>
</evidence>
<keyword evidence="2" id="KW-0378">Hydrolase</keyword>
<proteinExistence type="inferred from homology"/>
<dbReference type="EMBL" id="JAOTIF010000022">
    <property type="protein sequence ID" value="MCU7551645.1"/>
    <property type="molecule type" value="Genomic_DNA"/>
</dbReference>
<organism evidence="4 5">
    <name type="scientific">Paraflavisolibacter caeni</name>
    <dbReference type="NCBI Taxonomy" id="2982496"/>
    <lineage>
        <taxon>Bacteria</taxon>
        <taxon>Pseudomonadati</taxon>
        <taxon>Bacteroidota</taxon>
        <taxon>Chitinophagia</taxon>
        <taxon>Chitinophagales</taxon>
        <taxon>Chitinophagaceae</taxon>
        <taxon>Paraflavisolibacter</taxon>
    </lineage>
</organism>
<dbReference type="Proteomes" id="UP001155483">
    <property type="component" value="Unassembled WGS sequence"/>
</dbReference>
<gene>
    <name evidence="4" type="ORF">OCK74_21170</name>
</gene>
<feature type="chain" id="PRO_5040980129" evidence="3">
    <location>
        <begin position="23"/>
        <end position="441"/>
    </location>
</feature>